<keyword evidence="3" id="KW-1185">Reference proteome</keyword>
<dbReference type="PANTHER" id="PTHR45763:SF51">
    <property type="entry name" value="ALPHA_BETA-HYDROLASES SUPERFAMILY PROTEIN"/>
    <property type="match status" value="1"/>
</dbReference>
<accession>A0AAD4XS55</accession>
<comment type="caution">
    <text evidence="2">The sequence shown here is derived from an EMBL/GenBank/DDBJ whole genome shotgun (WGS) entry which is preliminary data.</text>
</comment>
<protein>
    <recommendedName>
        <fullName evidence="1">AB hydrolase-1 domain-containing protein</fullName>
    </recommendedName>
</protein>
<evidence type="ECO:0000259" key="1">
    <source>
        <dbReference type="Pfam" id="PF12697"/>
    </source>
</evidence>
<proteinExistence type="predicted"/>
<sequence>MTLKMFVILFKSLHLKIPFQVTFLHARRYLAYKESGVPKSEAPFKIIVIHGFNDAEDFYLPASEEVVEELGVYLLTFDRAGYGESDPNPKRSVKSEAFDIQELADQLELGSKFYIVGVSLGGYPVWGCLKYIPNRIAGASLVAPIINYWWLSFPSNVSKMAYKKLLLQDQWIYRVAHYAPQLLYSGGLLKNGFPRCLQWRKAVGRIQLFLAPQTE</sequence>
<dbReference type="SUPFAM" id="SSF53474">
    <property type="entry name" value="alpha/beta-Hydrolases"/>
    <property type="match status" value="1"/>
</dbReference>
<dbReference type="Proteomes" id="UP001202328">
    <property type="component" value="Unassembled WGS sequence"/>
</dbReference>
<organism evidence="2 3">
    <name type="scientific">Papaver atlanticum</name>
    <dbReference type="NCBI Taxonomy" id="357466"/>
    <lineage>
        <taxon>Eukaryota</taxon>
        <taxon>Viridiplantae</taxon>
        <taxon>Streptophyta</taxon>
        <taxon>Embryophyta</taxon>
        <taxon>Tracheophyta</taxon>
        <taxon>Spermatophyta</taxon>
        <taxon>Magnoliopsida</taxon>
        <taxon>Ranunculales</taxon>
        <taxon>Papaveraceae</taxon>
        <taxon>Papaveroideae</taxon>
        <taxon>Papaver</taxon>
    </lineage>
</organism>
<dbReference type="EMBL" id="JAJJMB010004716">
    <property type="protein sequence ID" value="KAI3942135.1"/>
    <property type="molecule type" value="Genomic_DNA"/>
</dbReference>
<name>A0AAD4XS55_9MAGN</name>
<dbReference type="InterPro" id="IPR000073">
    <property type="entry name" value="AB_hydrolase_1"/>
</dbReference>
<dbReference type="InterPro" id="IPR029058">
    <property type="entry name" value="AB_hydrolase_fold"/>
</dbReference>
<reference evidence="2" key="1">
    <citation type="submission" date="2022-04" db="EMBL/GenBank/DDBJ databases">
        <title>A functionally conserved STORR gene fusion in Papaver species that diverged 16.8 million years ago.</title>
        <authorList>
            <person name="Catania T."/>
        </authorList>
    </citation>
    <scope>NUCLEOTIDE SEQUENCE</scope>
    <source>
        <strain evidence="2">S-188037</strain>
    </source>
</reference>
<dbReference type="AlphaFoldDB" id="A0AAD4XS55"/>
<dbReference type="Gene3D" id="3.40.50.1820">
    <property type="entry name" value="alpha/beta hydrolase"/>
    <property type="match status" value="1"/>
</dbReference>
<dbReference type="PANTHER" id="PTHR45763">
    <property type="entry name" value="HYDROLASE, ALPHA/BETA FOLD FAMILY PROTEIN, EXPRESSED-RELATED"/>
    <property type="match status" value="1"/>
</dbReference>
<evidence type="ECO:0000313" key="3">
    <source>
        <dbReference type="Proteomes" id="UP001202328"/>
    </source>
</evidence>
<feature type="domain" description="AB hydrolase-1" evidence="1">
    <location>
        <begin position="46"/>
        <end position="175"/>
    </location>
</feature>
<evidence type="ECO:0000313" key="2">
    <source>
        <dbReference type="EMBL" id="KAI3942135.1"/>
    </source>
</evidence>
<gene>
    <name evidence="2" type="ORF">MKW98_003734</name>
</gene>
<dbReference type="Pfam" id="PF12697">
    <property type="entry name" value="Abhydrolase_6"/>
    <property type="match status" value="1"/>
</dbReference>